<gene>
    <name evidence="1" type="ORF">HMPREF0080_02039</name>
</gene>
<dbReference type="HOGENOM" id="CLU_3303795_0_0_9"/>
<sequence length="39" mass="4479">MFLAISFSRKLLTTGIEAHVHTLTGHRITSFVRRTETYS</sequence>
<reference evidence="1 2" key="1">
    <citation type="submission" date="2011-08" db="EMBL/GenBank/DDBJ databases">
        <authorList>
            <person name="Weinstock G."/>
            <person name="Sodergren E."/>
            <person name="Clifton S."/>
            <person name="Fulton L."/>
            <person name="Fulton B."/>
            <person name="Courtney L."/>
            <person name="Fronick C."/>
            <person name="Harrison M."/>
            <person name="Strong C."/>
            <person name="Farmer C."/>
            <person name="Delahaunty K."/>
            <person name="Markovic C."/>
            <person name="Hall O."/>
            <person name="Minx P."/>
            <person name="Tomlinson C."/>
            <person name="Mitreva M."/>
            <person name="Hou S."/>
            <person name="Chen J."/>
            <person name="Wollam A."/>
            <person name="Pepin K.H."/>
            <person name="Johnson M."/>
            <person name="Bhonagiri V."/>
            <person name="Zhang X."/>
            <person name="Suruliraj S."/>
            <person name="Warren W."/>
            <person name="Chinwalla A."/>
            <person name="Mardis E.R."/>
            <person name="Wilson R.K."/>
        </authorList>
    </citation>
    <scope>NUCLEOTIDE SEQUENCE [LARGE SCALE GENOMIC DNA]</scope>
    <source>
        <strain evidence="1 2">F0357</strain>
    </source>
</reference>
<name>G9YK30_9FIRM</name>
<protein>
    <submittedName>
        <fullName evidence="1">Uncharacterized protein</fullName>
    </submittedName>
</protein>
<keyword evidence="2" id="KW-1185">Reference proteome</keyword>
<dbReference type="EMBL" id="AGCJ01000091">
    <property type="protein sequence ID" value="EHM37855.1"/>
    <property type="molecule type" value="Genomic_DNA"/>
</dbReference>
<organism evidence="1 2">
    <name type="scientific">Anaeroglobus geminatus F0357</name>
    <dbReference type="NCBI Taxonomy" id="861450"/>
    <lineage>
        <taxon>Bacteria</taxon>
        <taxon>Bacillati</taxon>
        <taxon>Bacillota</taxon>
        <taxon>Negativicutes</taxon>
        <taxon>Veillonellales</taxon>
        <taxon>Veillonellaceae</taxon>
        <taxon>Anaeroglobus</taxon>
    </lineage>
</organism>
<evidence type="ECO:0000313" key="2">
    <source>
        <dbReference type="Proteomes" id="UP000005481"/>
    </source>
</evidence>
<dbReference type="Proteomes" id="UP000005481">
    <property type="component" value="Unassembled WGS sequence"/>
</dbReference>
<comment type="caution">
    <text evidence="1">The sequence shown here is derived from an EMBL/GenBank/DDBJ whole genome shotgun (WGS) entry which is preliminary data.</text>
</comment>
<dbReference type="AlphaFoldDB" id="G9YK30"/>
<accession>G9YK30</accession>
<proteinExistence type="predicted"/>
<evidence type="ECO:0000313" key="1">
    <source>
        <dbReference type="EMBL" id="EHM37855.1"/>
    </source>
</evidence>